<dbReference type="EMBL" id="BFEA01000012">
    <property type="protein sequence ID" value="GBG60618.1"/>
    <property type="molecule type" value="Genomic_DNA"/>
</dbReference>
<feature type="region of interest" description="Disordered" evidence="1">
    <location>
        <begin position="70"/>
        <end position="98"/>
    </location>
</feature>
<dbReference type="Gramene" id="GBG60618">
    <property type="protein sequence ID" value="GBG60618"/>
    <property type="gene ID" value="CBR_g8639"/>
</dbReference>
<proteinExistence type="predicted"/>
<evidence type="ECO:0000313" key="3">
    <source>
        <dbReference type="Proteomes" id="UP000265515"/>
    </source>
</evidence>
<accession>A0A388JS41</accession>
<dbReference type="Proteomes" id="UP000265515">
    <property type="component" value="Unassembled WGS sequence"/>
</dbReference>
<dbReference type="AlphaFoldDB" id="A0A388JS41"/>
<evidence type="ECO:0000313" key="2">
    <source>
        <dbReference type="EMBL" id="GBG60618.1"/>
    </source>
</evidence>
<keyword evidence="3" id="KW-1185">Reference proteome</keyword>
<reference evidence="2 3" key="1">
    <citation type="journal article" date="2018" name="Cell">
        <title>The Chara Genome: Secondary Complexity and Implications for Plant Terrestrialization.</title>
        <authorList>
            <person name="Nishiyama T."/>
            <person name="Sakayama H."/>
            <person name="Vries J.D."/>
            <person name="Buschmann H."/>
            <person name="Saint-Marcoux D."/>
            <person name="Ullrich K.K."/>
            <person name="Haas F.B."/>
            <person name="Vanderstraeten L."/>
            <person name="Becker D."/>
            <person name="Lang D."/>
            <person name="Vosolsobe S."/>
            <person name="Rombauts S."/>
            <person name="Wilhelmsson P.K.I."/>
            <person name="Janitza P."/>
            <person name="Kern R."/>
            <person name="Heyl A."/>
            <person name="Rumpler F."/>
            <person name="Villalobos L.I.A.C."/>
            <person name="Clay J.M."/>
            <person name="Skokan R."/>
            <person name="Toyoda A."/>
            <person name="Suzuki Y."/>
            <person name="Kagoshima H."/>
            <person name="Schijlen E."/>
            <person name="Tajeshwar N."/>
            <person name="Catarino B."/>
            <person name="Hetherington A.J."/>
            <person name="Saltykova A."/>
            <person name="Bonnot C."/>
            <person name="Breuninger H."/>
            <person name="Symeonidi A."/>
            <person name="Radhakrishnan G.V."/>
            <person name="Van Nieuwerburgh F."/>
            <person name="Deforce D."/>
            <person name="Chang C."/>
            <person name="Karol K.G."/>
            <person name="Hedrich R."/>
            <person name="Ulvskov P."/>
            <person name="Glockner G."/>
            <person name="Delwiche C.F."/>
            <person name="Petrasek J."/>
            <person name="Van de Peer Y."/>
            <person name="Friml J."/>
            <person name="Beilby M."/>
            <person name="Dolan L."/>
            <person name="Kohara Y."/>
            <person name="Sugano S."/>
            <person name="Fujiyama A."/>
            <person name="Delaux P.-M."/>
            <person name="Quint M."/>
            <person name="TheiBen G."/>
            <person name="Hagemann M."/>
            <person name="Harholt J."/>
            <person name="Dunand C."/>
            <person name="Zachgo S."/>
            <person name="Langdale J."/>
            <person name="Maumus F."/>
            <person name="Straeten D.V.D."/>
            <person name="Gould S.B."/>
            <person name="Rensing S.A."/>
        </authorList>
    </citation>
    <scope>NUCLEOTIDE SEQUENCE [LARGE SCALE GENOMIC DNA]</scope>
    <source>
        <strain evidence="2 3">S276</strain>
    </source>
</reference>
<comment type="caution">
    <text evidence="2">The sequence shown here is derived from an EMBL/GenBank/DDBJ whole genome shotgun (WGS) entry which is preliminary data.</text>
</comment>
<name>A0A388JS41_CHABU</name>
<evidence type="ECO:0000256" key="1">
    <source>
        <dbReference type="SAM" id="MobiDB-lite"/>
    </source>
</evidence>
<gene>
    <name evidence="2" type="ORF">CBR_g8639</name>
</gene>
<organism evidence="2 3">
    <name type="scientific">Chara braunii</name>
    <name type="common">Braun's stonewort</name>
    <dbReference type="NCBI Taxonomy" id="69332"/>
    <lineage>
        <taxon>Eukaryota</taxon>
        <taxon>Viridiplantae</taxon>
        <taxon>Streptophyta</taxon>
        <taxon>Charophyceae</taxon>
        <taxon>Charales</taxon>
        <taxon>Characeae</taxon>
        <taxon>Chara</taxon>
    </lineage>
</organism>
<feature type="compositionally biased region" description="Basic and acidic residues" evidence="1">
    <location>
        <begin position="77"/>
        <end position="86"/>
    </location>
</feature>
<sequence>MNTQCGGSVHNKKICPLELEKAEAAEDLNVVEVYITKKSTPCRSCRAVHCRETQTLKKLSLAGTLSRSHACLPNPNDHVEEAEPGRQRQPRSHHLTNASPIRLIMLKKPNLDGSSSHVLTHASPIRWIMLKKPRPPISQRICRHHESPDLRWEIEAGKPTSTSPMEEASSMRMTNLKRMTRVQLCSMGLRSPFLFFFFFPAR</sequence>
<protein>
    <submittedName>
        <fullName evidence="2">Uncharacterized protein</fullName>
    </submittedName>
</protein>